<dbReference type="AlphaFoldDB" id="A0A937XG15"/>
<name>A0A937XG15_UNCW3</name>
<feature type="region of interest" description="Disordered" evidence="1">
    <location>
        <begin position="29"/>
        <end position="55"/>
    </location>
</feature>
<organism evidence="2 3">
    <name type="scientific">candidate division WOR-3 bacterium</name>
    <dbReference type="NCBI Taxonomy" id="2052148"/>
    <lineage>
        <taxon>Bacteria</taxon>
        <taxon>Bacteria division WOR-3</taxon>
    </lineage>
</organism>
<evidence type="ECO:0000313" key="3">
    <source>
        <dbReference type="Proteomes" id="UP000779900"/>
    </source>
</evidence>
<proteinExistence type="predicted"/>
<protein>
    <submittedName>
        <fullName evidence="2">Uncharacterized protein</fullName>
    </submittedName>
</protein>
<dbReference type="Proteomes" id="UP000779900">
    <property type="component" value="Unassembled WGS sequence"/>
</dbReference>
<dbReference type="EMBL" id="VGIR01000089">
    <property type="protein sequence ID" value="MBM3332452.1"/>
    <property type="molecule type" value="Genomic_DNA"/>
</dbReference>
<sequence>MARLRCPSCSSENTWAKYIHDPCPGAPAGKTEWEAEAEGATPTGTPYPKPCPHPNDGTMTNAASVTCHDCNNQW</sequence>
<gene>
    <name evidence="2" type="ORF">FJY68_11505</name>
</gene>
<accession>A0A937XG15</accession>
<comment type="caution">
    <text evidence="2">The sequence shown here is derived from an EMBL/GenBank/DDBJ whole genome shotgun (WGS) entry which is preliminary data.</text>
</comment>
<reference evidence="2" key="1">
    <citation type="submission" date="2019-03" db="EMBL/GenBank/DDBJ databases">
        <title>Lake Tanganyika Metagenome-Assembled Genomes (MAGs).</title>
        <authorList>
            <person name="Tran P."/>
        </authorList>
    </citation>
    <scope>NUCLEOTIDE SEQUENCE</scope>
    <source>
        <strain evidence="2">K_DeepCast_150m_m2_040</strain>
    </source>
</reference>
<evidence type="ECO:0000256" key="1">
    <source>
        <dbReference type="SAM" id="MobiDB-lite"/>
    </source>
</evidence>
<evidence type="ECO:0000313" key="2">
    <source>
        <dbReference type="EMBL" id="MBM3332452.1"/>
    </source>
</evidence>